<keyword evidence="4" id="KW-1185">Reference proteome</keyword>
<protein>
    <submittedName>
        <fullName evidence="3">Uncharacterized protein</fullName>
    </submittedName>
</protein>
<gene>
    <name evidence="3" type="ORF">C3L33_02480</name>
</gene>
<accession>A0A6A4MD80</accession>
<dbReference type="OrthoDB" id="684435at2759"/>
<dbReference type="EMBL" id="QEFC01000243">
    <property type="protein sequence ID" value="KAE9465614.1"/>
    <property type="molecule type" value="Genomic_DNA"/>
</dbReference>
<dbReference type="Proteomes" id="UP000428333">
    <property type="component" value="Linkage Group LG02"/>
</dbReference>
<feature type="transmembrane region" description="Helical" evidence="2">
    <location>
        <begin position="50"/>
        <end position="69"/>
    </location>
</feature>
<proteinExistence type="predicted"/>
<keyword evidence="2" id="KW-1133">Transmembrane helix</keyword>
<evidence type="ECO:0000256" key="1">
    <source>
        <dbReference type="SAM" id="MobiDB-lite"/>
    </source>
</evidence>
<evidence type="ECO:0000313" key="3">
    <source>
        <dbReference type="EMBL" id="KAE9465614.1"/>
    </source>
</evidence>
<feature type="region of interest" description="Disordered" evidence="1">
    <location>
        <begin position="1"/>
        <end position="28"/>
    </location>
</feature>
<feature type="non-terminal residue" evidence="3">
    <location>
        <position position="1"/>
    </location>
</feature>
<feature type="compositionally biased region" description="Basic and acidic residues" evidence="1">
    <location>
        <begin position="1"/>
        <end position="17"/>
    </location>
</feature>
<dbReference type="AlphaFoldDB" id="A0A6A4MD80"/>
<evidence type="ECO:0000256" key="2">
    <source>
        <dbReference type="SAM" id="Phobius"/>
    </source>
</evidence>
<feature type="region of interest" description="Disordered" evidence="1">
    <location>
        <begin position="129"/>
        <end position="152"/>
    </location>
</feature>
<comment type="caution">
    <text evidence="3">The sequence shown here is derived from an EMBL/GenBank/DDBJ whole genome shotgun (WGS) entry which is preliminary data.</text>
</comment>
<reference evidence="3 4" key="1">
    <citation type="journal article" date="2019" name="Genome Biol. Evol.">
        <title>The Rhododendron genome and chromosomal organization provide insight into shared whole-genome duplications across the heath family (Ericaceae).</title>
        <authorList>
            <person name="Soza V.L."/>
            <person name="Lindsley D."/>
            <person name="Waalkes A."/>
            <person name="Ramage E."/>
            <person name="Patwardhan R.P."/>
            <person name="Burton J.N."/>
            <person name="Adey A."/>
            <person name="Kumar A."/>
            <person name="Qiu R."/>
            <person name="Shendure J."/>
            <person name="Hall B."/>
        </authorList>
    </citation>
    <scope>NUCLEOTIDE SEQUENCE [LARGE SCALE GENOMIC DNA]</scope>
    <source>
        <strain evidence="3">RSF 1966-606</strain>
    </source>
</reference>
<name>A0A6A4MD80_9ERIC</name>
<organism evidence="3 4">
    <name type="scientific">Rhododendron williamsianum</name>
    <dbReference type="NCBI Taxonomy" id="262921"/>
    <lineage>
        <taxon>Eukaryota</taxon>
        <taxon>Viridiplantae</taxon>
        <taxon>Streptophyta</taxon>
        <taxon>Embryophyta</taxon>
        <taxon>Tracheophyta</taxon>
        <taxon>Spermatophyta</taxon>
        <taxon>Magnoliopsida</taxon>
        <taxon>eudicotyledons</taxon>
        <taxon>Gunneridae</taxon>
        <taxon>Pentapetalae</taxon>
        <taxon>asterids</taxon>
        <taxon>Ericales</taxon>
        <taxon>Ericaceae</taxon>
        <taxon>Ericoideae</taxon>
        <taxon>Rhodoreae</taxon>
        <taxon>Rhododendron</taxon>
    </lineage>
</organism>
<evidence type="ECO:0000313" key="4">
    <source>
        <dbReference type="Proteomes" id="UP000428333"/>
    </source>
</evidence>
<sequence>MGLGADGEKGESWEVGKSKSSNSTRKKKKDEEATGCWVRLRFVGSCFLQGLKWIALLVASVLIAVMVMIQLESFVAMENGVVVSSLTPTLESADFCSKLRYVSGARLRLDRSSILNKMGVNCKIRGAADKADQSRSEEQEEDMLTSLTGLGH</sequence>
<keyword evidence="2" id="KW-0472">Membrane</keyword>
<keyword evidence="2" id="KW-0812">Transmembrane</keyword>